<feature type="compositionally biased region" description="Acidic residues" evidence="1">
    <location>
        <begin position="176"/>
        <end position="202"/>
    </location>
</feature>
<dbReference type="InParanoid" id="A0A152A730"/>
<dbReference type="OrthoDB" id="21036at2759"/>
<dbReference type="Proteomes" id="UP000076078">
    <property type="component" value="Unassembled WGS sequence"/>
</dbReference>
<accession>A0A152A730</accession>
<evidence type="ECO:0000313" key="3">
    <source>
        <dbReference type="Proteomes" id="UP000076078"/>
    </source>
</evidence>
<name>A0A152A730_TIELA</name>
<dbReference type="EMBL" id="LODT01000004">
    <property type="protein sequence ID" value="KYR02042.1"/>
    <property type="molecule type" value="Genomic_DNA"/>
</dbReference>
<gene>
    <name evidence="2" type="ORF">DLAC_11451</name>
</gene>
<feature type="region of interest" description="Disordered" evidence="1">
    <location>
        <begin position="381"/>
        <end position="402"/>
    </location>
</feature>
<organism evidence="2 3">
    <name type="scientific">Tieghemostelium lacteum</name>
    <name type="common">Slime mold</name>
    <name type="synonym">Dictyostelium lacteum</name>
    <dbReference type="NCBI Taxonomy" id="361077"/>
    <lineage>
        <taxon>Eukaryota</taxon>
        <taxon>Amoebozoa</taxon>
        <taxon>Evosea</taxon>
        <taxon>Eumycetozoa</taxon>
        <taxon>Dictyostelia</taxon>
        <taxon>Dictyosteliales</taxon>
        <taxon>Raperosteliaceae</taxon>
        <taxon>Tieghemostelium</taxon>
    </lineage>
</organism>
<feature type="region of interest" description="Disordered" evidence="1">
    <location>
        <begin position="168"/>
        <end position="252"/>
    </location>
</feature>
<proteinExistence type="predicted"/>
<keyword evidence="3" id="KW-1185">Reference proteome</keyword>
<protein>
    <submittedName>
        <fullName evidence="2">Uncharacterized protein</fullName>
    </submittedName>
</protein>
<evidence type="ECO:0000256" key="1">
    <source>
        <dbReference type="SAM" id="MobiDB-lite"/>
    </source>
</evidence>
<dbReference type="AlphaFoldDB" id="A0A152A730"/>
<reference evidence="2 3" key="1">
    <citation type="submission" date="2015-12" db="EMBL/GenBank/DDBJ databases">
        <title>Dictyostelia acquired genes for synthesis and detection of signals that induce cell-type specialization by lateral gene transfer from prokaryotes.</title>
        <authorList>
            <person name="Gloeckner G."/>
            <person name="Schaap P."/>
        </authorList>
    </citation>
    <scope>NUCLEOTIDE SEQUENCE [LARGE SCALE GENOMIC DNA]</scope>
    <source>
        <strain evidence="2 3">TK</strain>
    </source>
</reference>
<feature type="compositionally biased region" description="Basic and acidic residues" evidence="1">
    <location>
        <begin position="216"/>
        <end position="227"/>
    </location>
</feature>
<evidence type="ECO:0000313" key="2">
    <source>
        <dbReference type="EMBL" id="KYR02042.1"/>
    </source>
</evidence>
<comment type="caution">
    <text evidence="2">The sequence shown here is derived from an EMBL/GenBank/DDBJ whole genome shotgun (WGS) entry which is preliminary data.</text>
</comment>
<sequence length="402" mass="46182">MQCNMQTLVVDAVRKLSVTSIREILQFFSIETKRSCNKKNMIQIITELINIEAIKWVLSLEPKYNAKGGDCQQLTRWMSETSIRNALMRLSNKMLLVLVNLCDAKKSLYETREILLNFIEVEIMIHGVTNTLSKLEQSYLSRICKDIRIPVTQDIQLIISKLFSTFQTDEEKGTDDNDNCEDDIDENENEEDDEEEEEEEEPILTPNTLKVPLSKIKKEYSTPEKISENIQQQQEEVIEKRPDPSYIDPKTQSSNLTTMVQSTVQYNSNDNIRSTASSSEPNTNKRKAEEMNNEIEIGQSSKQIQVQSNTNIRVWNSTYHCHFCEKDIHLAAILQHSAKCYYQKVISLGLEPFCTCPEHKGLYPHSVGPIYIPNHSNAKSTDIQQISQNNSVNRNGKSSKYQ</sequence>